<dbReference type="Pfam" id="PF04841">
    <property type="entry name" value="Vps16_N"/>
    <property type="match status" value="2"/>
</dbReference>
<organism evidence="6 7">
    <name type="scientific">Prototheca wickerhamii</name>
    <dbReference type="NCBI Taxonomy" id="3111"/>
    <lineage>
        <taxon>Eukaryota</taxon>
        <taxon>Viridiplantae</taxon>
        <taxon>Chlorophyta</taxon>
        <taxon>core chlorophytes</taxon>
        <taxon>Trebouxiophyceae</taxon>
        <taxon>Chlorellales</taxon>
        <taxon>Chlorellaceae</taxon>
        <taxon>Prototheca</taxon>
    </lineage>
</organism>
<dbReference type="Pfam" id="PF04840">
    <property type="entry name" value="Vps16_C"/>
    <property type="match status" value="1"/>
</dbReference>
<dbReference type="GO" id="GO:0016197">
    <property type="term" value="P:endosomal transport"/>
    <property type="evidence" value="ECO:0007669"/>
    <property type="project" value="TreeGrafter"/>
</dbReference>
<dbReference type="InterPro" id="IPR023210">
    <property type="entry name" value="NADP_OxRdtase_dom"/>
</dbReference>
<dbReference type="GO" id="GO:0005765">
    <property type="term" value="C:lysosomal membrane"/>
    <property type="evidence" value="ECO:0007669"/>
    <property type="project" value="TreeGrafter"/>
</dbReference>
<evidence type="ECO:0008006" key="8">
    <source>
        <dbReference type="Google" id="ProtNLM"/>
    </source>
</evidence>
<feature type="domain" description="NADP-dependent oxidoreductase" evidence="3">
    <location>
        <begin position="939"/>
        <end position="1028"/>
    </location>
</feature>
<name>A0AAD9IIJ8_PROWI</name>
<sequence>MTSFGDVGQADWQLLGSDFLEVRRLYELDWNAELNLKRVFAGSQAGPVATLWDDRQLRLYLGGATRPDVSIWSCSGRQMGLILWEHGRVVAGGWTPDETLVLIETDGQVRSFDVRGSAVGDLCSFGADVEGTGVLAARLAGRCVAAVTNAGALHVIPDVTAEHPRVYLYHPGSAQGAPPRAFCPLPAAEEGPAPTLPEVALALGSRLVVLDAPADAGPAPARGRPRLELPGPIALLEASPDGRHLAAFAETPGNSGHVVLVRAAHALEQVASFSLDDALRELRDSVGGEALLPDSLPESLTWMGCDALVLFWDGLPALLVVDVRQAVAAGEEAGGEDDAAKLLPSSAGRGPRRRPPPRTQTAPPPPAPCTWWLFPPELGPRPALVPERDAVRVVGDGALCLLRRVPGPLRRVLGMGSLDPGAMLYDARRLFEQAGPRATAEVLELVRDGTLARAVTACLDAARAELDPERQEGLLRAACYGRAFCALPGAGGAADLPEPRAAVRVARELRALRALHDPAIGLPLTAAQLARLGWPGLLRRLVARRHYALARRLAAAEGLPAVEALAAWARDKISAGSASAASDADLLEALRAKLLPERAARGAPEAEGAIPWAEIAMHASAVGRPRLAAALLESERRPERQVPLLLRLGEPATALAKAETSSDADLMLEAALGMWTQTRREAVRSEAPTPQQVAAAGERFWTALAKHPHSYNVFAKYYSFLDPAVSSELFEKTGHGERAAELRLSQTLQLIQGAALATKDTRFEVAQVTAMARLREQQLELEASSLREGFVGLSVADTVRQCYRLGLTKQAQQFAREYGVAEKQVQFLALDAVASQHDWQRLQAQLTKPDRSTQSLTADNYLQVARAARVKASVQESLKRLQTDYVDILQVHDMEFGDLDQIVQETLPALVEFRELGLARHIGITGLPLACFQYILDSLLPYLTGKGVGVINASVLSMGLLTPQGPPAWHPAPAALRAAAEKAAEGAQAAGVALPALAIAQAVKDERVSCHLVGFSSRQQVDEAVQAALWAFGSPADRPQGYDAALEAVEAALVDVKGTTWPSGRWQAP</sequence>
<evidence type="ECO:0000259" key="4">
    <source>
        <dbReference type="Pfam" id="PF04840"/>
    </source>
</evidence>
<dbReference type="InterPro" id="IPR036812">
    <property type="entry name" value="NAD(P)_OxRdtase_dom_sf"/>
</dbReference>
<dbReference type="SUPFAM" id="SSF50969">
    <property type="entry name" value="YVTN repeat-like/Quinoprotein amine dehydrogenase"/>
    <property type="match status" value="1"/>
</dbReference>
<dbReference type="GO" id="GO:0042144">
    <property type="term" value="P:vacuole fusion, non-autophagic"/>
    <property type="evidence" value="ECO:0007669"/>
    <property type="project" value="TreeGrafter"/>
</dbReference>
<dbReference type="Gene3D" id="3.20.20.100">
    <property type="entry name" value="NADP-dependent oxidoreductase domain"/>
    <property type="match status" value="1"/>
</dbReference>
<dbReference type="Gene3D" id="1.10.150.780">
    <property type="entry name" value="Vps16, C-terminal region"/>
    <property type="match status" value="1"/>
</dbReference>
<feature type="domain" description="NADP-dependent oxidoreductase" evidence="3">
    <location>
        <begin position="866"/>
        <end position="933"/>
    </location>
</feature>
<dbReference type="SUPFAM" id="SSF51430">
    <property type="entry name" value="NAD(P)-linked oxidoreductase"/>
    <property type="match status" value="1"/>
</dbReference>
<evidence type="ECO:0000259" key="5">
    <source>
        <dbReference type="Pfam" id="PF04841"/>
    </source>
</evidence>
<dbReference type="Pfam" id="PF00248">
    <property type="entry name" value="Aldo_ket_red"/>
    <property type="match status" value="2"/>
</dbReference>
<dbReference type="InterPro" id="IPR006925">
    <property type="entry name" value="Vps16_C"/>
</dbReference>
<comment type="similarity">
    <text evidence="1">Belongs to the VPS16 family.</text>
</comment>
<dbReference type="InterPro" id="IPR006926">
    <property type="entry name" value="Vps16_N"/>
</dbReference>
<proteinExistence type="inferred from homology"/>
<dbReference type="InterPro" id="IPR038132">
    <property type="entry name" value="Vps16_C_sf"/>
</dbReference>
<gene>
    <name evidence="6" type="ORF">QBZ16_004076</name>
</gene>
<dbReference type="GO" id="GO:0006886">
    <property type="term" value="P:intracellular protein transport"/>
    <property type="evidence" value="ECO:0007669"/>
    <property type="project" value="InterPro"/>
</dbReference>
<dbReference type="InterPro" id="IPR011044">
    <property type="entry name" value="Quino_amine_DH_bsu"/>
</dbReference>
<reference evidence="6" key="1">
    <citation type="submission" date="2021-01" db="EMBL/GenBank/DDBJ databases">
        <authorList>
            <person name="Eckstrom K.M.E."/>
        </authorList>
    </citation>
    <scope>NUCLEOTIDE SEQUENCE</scope>
    <source>
        <strain evidence="6">UVCC 0001</strain>
    </source>
</reference>
<dbReference type="GO" id="GO:0005768">
    <property type="term" value="C:endosome"/>
    <property type="evidence" value="ECO:0007669"/>
    <property type="project" value="TreeGrafter"/>
</dbReference>
<feature type="region of interest" description="Disordered" evidence="2">
    <location>
        <begin position="331"/>
        <end position="368"/>
    </location>
</feature>
<feature type="domain" description="Vps16 N-terminal" evidence="5">
    <location>
        <begin position="10"/>
        <end position="139"/>
    </location>
</feature>
<dbReference type="InterPro" id="IPR016534">
    <property type="entry name" value="VPS16"/>
</dbReference>
<dbReference type="EMBL" id="JASFZW010000005">
    <property type="protein sequence ID" value="KAK2078208.1"/>
    <property type="molecule type" value="Genomic_DNA"/>
</dbReference>
<evidence type="ECO:0000313" key="6">
    <source>
        <dbReference type="EMBL" id="KAK2078208.1"/>
    </source>
</evidence>
<feature type="domain" description="Vps16 N-terminal" evidence="5">
    <location>
        <begin position="382"/>
        <end position="484"/>
    </location>
</feature>
<evidence type="ECO:0000256" key="1">
    <source>
        <dbReference type="ARBA" id="ARBA00009250"/>
    </source>
</evidence>
<dbReference type="AlphaFoldDB" id="A0AAD9IIJ8"/>
<keyword evidence="7" id="KW-1185">Reference proteome</keyword>
<dbReference type="Proteomes" id="UP001255856">
    <property type="component" value="Unassembled WGS sequence"/>
</dbReference>
<dbReference type="PANTHER" id="PTHR12811">
    <property type="entry name" value="VACUOLAR PROTEIN SORTING VPS16"/>
    <property type="match status" value="1"/>
</dbReference>
<comment type="caution">
    <text evidence="6">The sequence shown here is derived from an EMBL/GenBank/DDBJ whole genome shotgun (WGS) entry which is preliminary data.</text>
</comment>
<feature type="domain" description="Vps16 C-terminal" evidence="4">
    <location>
        <begin position="612"/>
        <end position="848"/>
    </location>
</feature>
<dbReference type="GO" id="GO:0030897">
    <property type="term" value="C:HOPS complex"/>
    <property type="evidence" value="ECO:0007669"/>
    <property type="project" value="TreeGrafter"/>
</dbReference>
<evidence type="ECO:0000259" key="3">
    <source>
        <dbReference type="Pfam" id="PF00248"/>
    </source>
</evidence>
<accession>A0AAD9IIJ8</accession>
<evidence type="ECO:0000313" key="7">
    <source>
        <dbReference type="Proteomes" id="UP001255856"/>
    </source>
</evidence>
<dbReference type="GO" id="GO:0003779">
    <property type="term" value="F:actin binding"/>
    <property type="evidence" value="ECO:0007669"/>
    <property type="project" value="TreeGrafter"/>
</dbReference>
<protein>
    <recommendedName>
        <fullName evidence="8">NADP-dependent oxidoreductase domain-containing protein</fullName>
    </recommendedName>
</protein>
<evidence type="ECO:0000256" key="2">
    <source>
        <dbReference type="SAM" id="MobiDB-lite"/>
    </source>
</evidence>
<dbReference type="PANTHER" id="PTHR12811:SF0">
    <property type="entry name" value="VACUOLAR PROTEIN SORTING-ASSOCIATED PROTEIN 16 HOMOLOG"/>
    <property type="match status" value="1"/>
</dbReference>